<dbReference type="CDD" id="cd07786">
    <property type="entry name" value="FGGY_EcGK_like"/>
    <property type="match status" value="1"/>
</dbReference>
<evidence type="ECO:0000256" key="5">
    <source>
        <dbReference type="ARBA" id="ARBA00022777"/>
    </source>
</evidence>
<dbReference type="Pfam" id="PF00370">
    <property type="entry name" value="FGGY_N"/>
    <property type="match status" value="1"/>
</dbReference>
<dbReference type="EC" id="2.7.1.30" evidence="9"/>
<comment type="catalytic activity">
    <reaction evidence="8 9">
        <text>glycerol + ATP = sn-glycerol 3-phosphate + ADP + H(+)</text>
        <dbReference type="Rhea" id="RHEA:21644"/>
        <dbReference type="ChEBI" id="CHEBI:15378"/>
        <dbReference type="ChEBI" id="CHEBI:17754"/>
        <dbReference type="ChEBI" id="CHEBI:30616"/>
        <dbReference type="ChEBI" id="CHEBI:57597"/>
        <dbReference type="ChEBI" id="CHEBI:456216"/>
        <dbReference type="EC" id="2.7.1.30"/>
    </reaction>
</comment>
<keyword evidence="5 9" id="KW-0418">Kinase</keyword>
<dbReference type="FunFam" id="3.30.420.40:FF:000008">
    <property type="entry name" value="Glycerol kinase"/>
    <property type="match status" value="1"/>
</dbReference>
<feature type="binding site" evidence="9">
    <location>
        <position position="409"/>
    </location>
    <ligand>
        <name>ATP</name>
        <dbReference type="ChEBI" id="CHEBI:30616"/>
    </ligand>
</feature>
<feature type="binding site" evidence="9">
    <location>
        <position position="83"/>
    </location>
    <ligand>
        <name>sn-glycerol 3-phosphate</name>
        <dbReference type="ChEBI" id="CHEBI:57597"/>
    </ligand>
</feature>
<keyword evidence="3 9" id="KW-0808">Transferase</keyword>
<dbReference type="InterPro" id="IPR018484">
    <property type="entry name" value="FGGY_N"/>
</dbReference>
<evidence type="ECO:0000256" key="2">
    <source>
        <dbReference type="ARBA" id="ARBA00009156"/>
    </source>
</evidence>
<dbReference type="InterPro" id="IPR000577">
    <property type="entry name" value="Carb_kinase_FGGY"/>
</dbReference>
<sequence>MEEYILALDQGTTSSRAIIFDHAGQIIALSQKEFKQYFPKPGWVEHDPNEIWSTQAGVAAEATVKAGLNGKNIKAIGITNQRETTIVWNRETGEAIYNAIVWQDRRTAAYCDKLKQDGHSDMIRSKTGLVIDAYFSGSKIKWILDNVDGARALAEAGKLAFGTVDSWLVWKFTRGQVHVTDVTNASRTMLFNIRTQQWDDELLQLLDIPKSMLPEVKQSSEVYGETATTIFASKIPIAGIAGDQHAALFGQMCIDKAMVKNTYGTGCFMLMNIGNQFIESKNNLLTTIAWKINGQVQYAFEGSIFIGGAVVQWLRDGLGIIKTSADVEQLATSVKDTGGVYFVPAFAGLGAPYWDPEARGTIVGLTRGTTAGHLARAALASIAYQTMDVLKAMEADAGMPIKELRVDGGATANDLLMQYQADVLNCKVIRPNVVETTALGAAYLAGLAVGFWKDVAEIQQLWQSEKEFIPAGNQEDIKADIEGWERAIHAARSWADNPTPSS</sequence>
<evidence type="ECO:0000256" key="7">
    <source>
        <dbReference type="ARBA" id="ARBA00022840"/>
    </source>
</evidence>
<feature type="binding site" evidence="9">
    <location>
        <position position="265"/>
    </location>
    <ligand>
        <name>ADP</name>
        <dbReference type="ChEBI" id="CHEBI:456216"/>
    </ligand>
</feature>
<dbReference type="Pfam" id="PF02782">
    <property type="entry name" value="FGGY_C"/>
    <property type="match status" value="1"/>
</dbReference>
<protein>
    <recommendedName>
        <fullName evidence="9">Glycerol kinase</fullName>
        <ecNumber evidence="9">2.7.1.30</ecNumber>
    </recommendedName>
    <alternativeName>
        <fullName evidence="9">ATP:glycerol 3-phosphotransferase</fullName>
    </alternativeName>
    <alternativeName>
        <fullName evidence="9">Glycerokinase</fullName>
        <shortName evidence="9">GK</shortName>
    </alternativeName>
</protein>
<comment type="function">
    <text evidence="9">Key enzyme in the regulation of glycerol uptake and metabolism. Catalyzes the phosphorylation of glycerol to yield sn-glycerol 3-phosphate.</text>
</comment>
<dbReference type="EMBL" id="CP042437">
    <property type="protein sequence ID" value="QEC75846.1"/>
    <property type="molecule type" value="Genomic_DNA"/>
</dbReference>
<feature type="binding site" evidence="9">
    <location>
        <position position="308"/>
    </location>
    <ligand>
        <name>ATP</name>
        <dbReference type="ChEBI" id="CHEBI:30616"/>
    </ligand>
</feature>
<dbReference type="GO" id="GO:0005524">
    <property type="term" value="F:ATP binding"/>
    <property type="evidence" value="ECO:0007669"/>
    <property type="project" value="UniProtKB-UniRule"/>
</dbReference>
<dbReference type="PROSITE" id="PS00933">
    <property type="entry name" value="FGGY_KINASES_1"/>
    <property type="match status" value="1"/>
</dbReference>
<evidence type="ECO:0000256" key="3">
    <source>
        <dbReference type="ARBA" id="ARBA00022679"/>
    </source>
</evidence>
<dbReference type="InterPro" id="IPR018483">
    <property type="entry name" value="Carb_kinase_FGGY_CS"/>
</dbReference>
<evidence type="ECO:0000313" key="13">
    <source>
        <dbReference type="Proteomes" id="UP000321362"/>
    </source>
</evidence>
<feature type="binding site" evidence="9">
    <location>
        <position position="16"/>
    </location>
    <ligand>
        <name>ADP</name>
        <dbReference type="ChEBI" id="CHEBI:456216"/>
    </ligand>
</feature>
<feature type="binding site" evidence="9">
    <location>
        <position position="82"/>
    </location>
    <ligand>
        <name>sn-glycerol 3-phosphate</name>
        <dbReference type="ChEBI" id="CHEBI:57597"/>
    </ligand>
</feature>
<feature type="binding site" evidence="9">
    <location>
        <position position="409"/>
    </location>
    <ligand>
        <name>ADP</name>
        <dbReference type="ChEBI" id="CHEBI:456216"/>
    </ligand>
</feature>
<dbReference type="InterPro" id="IPR043129">
    <property type="entry name" value="ATPase_NBD"/>
</dbReference>
<feature type="binding site" evidence="9">
    <location>
        <position position="82"/>
    </location>
    <ligand>
        <name>glycerol</name>
        <dbReference type="ChEBI" id="CHEBI:17754"/>
    </ligand>
</feature>
<dbReference type="PANTHER" id="PTHR10196">
    <property type="entry name" value="SUGAR KINASE"/>
    <property type="match status" value="1"/>
</dbReference>
<dbReference type="Gene3D" id="3.30.420.40">
    <property type="match status" value="2"/>
</dbReference>
<reference evidence="12 13" key="1">
    <citation type="journal article" date="2013" name="J. Microbiol.">
        <title>Mucilaginibacter ginsenosidivorax sp. nov., with ginsenoside converting activity isolated from sediment.</title>
        <authorList>
            <person name="Kim J.K."/>
            <person name="Choi T.E."/>
            <person name="Liu Q.M."/>
            <person name="Park H.Y."/>
            <person name="Yi T.H."/>
            <person name="Yoon M.H."/>
            <person name="Kim S.C."/>
            <person name="Im W.T."/>
        </authorList>
    </citation>
    <scope>NUCLEOTIDE SEQUENCE [LARGE SCALE GENOMIC DNA]</scope>
    <source>
        <strain evidence="12 13">KHI28</strain>
    </source>
</reference>
<feature type="binding site" evidence="9">
    <location>
        <position position="134"/>
    </location>
    <ligand>
        <name>sn-glycerol 3-phosphate</name>
        <dbReference type="ChEBI" id="CHEBI:57597"/>
    </ligand>
</feature>
<keyword evidence="7 9" id="KW-0067">ATP-binding</keyword>
<dbReference type="GO" id="GO:0004370">
    <property type="term" value="F:glycerol kinase activity"/>
    <property type="evidence" value="ECO:0007669"/>
    <property type="project" value="UniProtKB-UniRule"/>
</dbReference>
<dbReference type="RefSeq" id="WP_147053033.1">
    <property type="nucleotide sequence ID" value="NZ_CP042437.1"/>
</dbReference>
<dbReference type="FunFam" id="3.30.420.40:FF:000007">
    <property type="entry name" value="Glycerol kinase"/>
    <property type="match status" value="1"/>
</dbReference>
<feature type="binding site" evidence="9">
    <location>
        <position position="13"/>
    </location>
    <ligand>
        <name>ATP</name>
        <dbReference type="ChEBI" id="CHEBI:30616"/>
    </ligand>
</feature>
<dbReference type="OrthoDB" id="9805576at2"/>
<feature type="binding site" evidence="9">
    <location>
        <position position="312"/>
    </location>
    <ligand>
        <name>ATP</name>
        <dbReference type="ChEBI" id="CHEBI:30616"/>
    </ligand>
</feature>
<comment type="pathway">
    <text evidence="1 9">Polyol metabolism; glycerol degradation via glycerol kinase pathway; sn-glycerol 3-phosphate from glycerol: step 1/1.</text>
</comment>
<dbReference type="InterPro" id="IPR018485">
    <property type="entry name" value="FGGY_C"/>
</dbReference>
<feature type="binding site" evidence="9">
    <location>
        <position position="308"/>
    </location>
    <ligand>
        <name>ADP</name>
        <dbReference type="ChEBI" id="CHEBI:456216"/>
    </ligand>
</feature>
<feature type="domain" description="Carbohydrate kinase FGGY N-terminal" evidence="10">
    <location>
        <begin position="4"/>
        <end position="250"/>
    </location>
</feature>
<dbReference type="NCBIfam" id="NF000756">
    <property type="entry name" value="PRK00047.1"/>
    <property type="match status" value="1"/>
</dbReference>
<dbReference type="PANTHER" id="PTHR10196:SF69">
    <property type="entry name" value="GLYCEROL KINASE"/>
    <property type="match status" value="1"/>
</dbReference>
<dbReference type="GO" id="GO:0005829">
    <property type="term" value="C:cytosol"/>
    <property type="evidence" value="ECO:0007669"/>
    <property type="project" value="UniProtKB-ARBA"/>
</dbReference>
<feature type="binding site" evidence="9">
    <location>
        <position position="244"/>
    </location>
    <ligand>
        <name>glycerol</name>
        <dbReference type="ChEBI" id="CHEBI:17754"/>
    </ligand>
</feature>
<dbReference type="UniPathway" id="UPA00618">
    <property type="reaction ID" value="UER00672"/>
</dbReference>
<feature type="binding site" evidence="9">
    <location>
        <position position="12"/>
    </location>
    <ligand>
        <name>ADP</name>
        <dbReference type="ChEBI" id="CHEBI:456216"/>
    </ligand>
</feature>
<comment type="activity regulation">
    <text evidence="9">Inhibited by fructose 1,6-bisphosphate (FBP).</text>
</comment>
<dbReference type="AlphaFoldDB" id="A0A5B8VZ96"/>
<dbReference type="SUPFAM" id="SSF53067">
    <property type="entry name" value="Actin-like ATPase domain"/>
    <property type="match status" value="2"/>
</dbReference>
<keyword evidence="4 9" id="KW-0547">Nucleotide-binding</keyword>
<feature type="binding site" evidence="9">
    <location>
        <position position="12"/>
    </location>
    <ligand>
        <name>ATP</name>
        <dbReference type="ChEBI" id="CHEBI:30616"/>
    </ligand>
</feature>
<evidence type="ECO:0000259" key="11">
    <source>
        <dbReference type="Pfam" id="PF02782"/>
    </source>
</evidence>
<name>A0A5B8VZ96_9SPHI</name>
<dbReference type="GO" id="GO:0019563">
    <property type="term" value="P:glycerol catabolic process"/>
    <property type="evidence" value="ECO:0007669"/>
    <property type="project" value="UniProtKB-UniRule"/>
</dbReference>
<keyword evidence="13" id="KW-1185">Reference proteome</keyword>
<feature type="binding site" evidence="9">
    <location>
        <position position="12"/>
    </location>
    <ligand>
        <name>sn-glycerol 3-phosphate</name>
        <dbReference type="ChEBI" id="CHEBI:57597"/>
    </ligand>
</feature>
<feature type="binding site" evidence="9">
    <location>
        <position position="134"/>
    </location>
    <ligand>
        <name>glycerol</name>
        <dbReference type="ChEBI" id="CHEBI:17754"/>
    </ligand>
</feature>
<evidence type="ECO:0000256" key="4">
    <source>
        <dbReference type="ARBA" id="ARBA00022741"/>
    </source>
</evidence>
<dbReference type="InterPro" id="IPR005999">
    <property type="entry name" value="Glycerol_kin"/>
</dbReference>
<dbReference type="PIRSF" id="PIRSF000538">
    <property type="entry name" value="GlpK"/>
    <property type="match status" value="1"/>
</dbReference>
<accession>A0A5B8VZ96</accession>
<dbReference type="GO" id="GO:0006072">
    <property type="term" value="P:glycerol-3-phosphate metabolic process"/>
    <property type="evidence" value="ECO:0007669"/>
    <property type="project" value="InterPro"/>
</dbReference>
<dbReference type="Proteomes" id="UP000321362">
    <property type="component" value="Chromosome"/>
</dbReference>
<feature type="binding site" evidence="9">
    <location>
        <position position="14"/>
    </location>
    <ligand>
        <name>ATP</name>
        <dbReference type="ChEBI" id="CHEBI:30616"/>
    </ligand>
</feature>
<feature type="domain" description="Carbohydrate kinase FGGY C-terminal" evidence="11">
    <location>
        <begin position="260"/>
        <end position="448"/>
    </location>
</feature>
<evidence type="ECO:0000256" key="9">
    <source>
        <dbReference type="HAMAP-Rule" id="MF_00186"/>
    </source>
</evidence>
<feature type="binding site" evidence="9">
    <location>
        <position position="243"/>
    </location>
    <ligand>
        <name>glycerol</name>
        <dbReference type="ChEBI" id="CHEBI:17754"/>
    </ligand>
</feature>
<dbReference type="HAMAP" id="MF_00186">
    <property type="entry name" value="Glycerol_kin"/>
    <property type="match status" value="1"/>
</dbReference>
<proteinExistence type="inferred from homology"/>
<feature type="binding site" evidence="9">
    <location>
        <position position="243"/>
    </location>
    <ligand>
        <name>sn-glycerol 3-phosphate</name>
        <dbReference type="ChEBI" id="CHEBI:57597"/>
    </ligand>
</feature>
<evidence type="ECO:0000256" key="1">
    <source>
        <dbReference type="ARBA" id="ARBA00005190"/>
    </source>
</evidence>
<feature type="binding site" evidence="9">
    <location>
        <position position="413"/>
    </location>
    <ligand>
        <name>ADP</name>
        <dbReference type="ChEBI" id="CHEBI:456216"/>
    </ligand>
</feature>
<keyword evidence="6 9" id="KW-0319">Glycerol metabolism</keyword>
<gene>
    <name evidence="9 12" type="primary">glpK</name>
    <name evidence="12" type="ORF">FSB76_07730</name>
</gene>
<feature type="binding site" evidence="9">
    <location>
        <position position="83"/>
    </location>
    <ligand>
        <name>glycerol</name>
        <dbReference type="ChEBI" id="CHEBI:17754"/>
    </ligand>
</feature>
<evidence type="ECO:0000259" key="10">
    <source>
        <dbReference type="Pfam" id="PF00370"/>
    </source>
</evidence>
<dbReference type="KEGG" id="mgk:FSB76_07730"/>
<comment type="similarity">
    <text evidence="2 9">Belongs to the FGGY kinase family.</text>
</comment>
<dbReference type="NCBIfam" id="TIGR01311">
    <property type="entry name" value="glycerol_kin"/>
    <property type="match status" value="1"/>
</dbReference>
<evidence type="ECO:0000256" key="6">
    <source>
        <dbReference type="ARBA" id="ARBA00022798"/>
    </source>
</evidence>
<evidence type="ECO:0000313" key="12">
    <source>
        <dbReference type="EMBL" id="QEC75846.1"/>
    </source>
</evidence>
<feature type="binding site" evidence="9">
    <location>
        <position position="265"/>
    </location>
    <ligand>
        <name>ATP</name>
        <dbReference type="ChEBI" id="CHEBI:30616"/>
    </ligand>
</feature>
<evidence type="ECO:0000256" key="8">
    <source>
        <dbReference type="ARBA" id="ARBA00052101"/>
    </source>
</evidence>
<organism evidence="12 13">
    <name type="scientific">Mucilaginibacter ginsenosidivorax</name>
    <dbReference type="NCBI Taxonomy" id="862126"/>
    <lineage>
        <taxon>Bacteria</taxon>
        <taxon>Pseudomonadati</taxon>
        <taxon>Bacteroidota</taxon>
        <taxon>Sphingobacteriia</taxon>
        <taxon>Sphingobacteriales</taxon>
        <taxon>Sphingobacteriaceae</taxon>
        <taxon>Mucilaginibacter</taxon>
    </lineage>
</organism>